<evidence type="ECO:0000313" key="2">
    <source>
        <dbReference type="Proteomes" id="UP000004358"/>
    </source>
</evidence>
<dbReference type="AlphaFoldDB" id="A3ZV45"/>
<gene>
    <name evidence="1" type="ORF">DSM3645_04008</name>
</gene>
<sequence>MAIRKTPRTFINLGRHGHGLAWP</sequence>
<name>A3ZV45_9BACT</name>
<protein>
    <submittedName>
        <fullName evidence="1">Uncharacterized protein</fullName>
    </submittedName>
</protein>
<dbReference type="Proteomes" id="UP000004358">
    <property type="component" value="Unassembled WGS sequence"/>
</dbReference>
<accession>A3ZV45</accession>
<reference evidence="1 2" key="1">
    <citation type="submission" date="2006-02" db="EMBL/GenBank/DDBJ databases">
        <authorList>
            <person name="Amann R."/>
            <person name="Ferriera S."/>
            <person name="Johnson J."/>
            <person name="Kravitz S."/>
            <person name="Halpern A."/>
            <person name="Remington K."/>
            <person name="Beeson K."/>
            <person name="Tran B."/>
            <person name="Rogers Y.-H."/>
            <person name="Friedman R."/>
            <person name="Venter J.C."/>
        </authorList>
    </citation>
    <scope>NUCLEOTIDE SEQUENCE [LARGE SCALE GENOMIC DNA]</scope>
    <source>
        <strain evidence="1 2">DSM 3645</strain>
    </source>
</reference>
<comment type="caution">
    <text evidence="1">The sequence shown here is derived from an EMBL/GenBank/DDBJ whole genome shotgun (WGS) entry which is preliminary data.</text>
</comment>
<organism evidence="1 2">
    <name type="scientific">Blastopirellula marina DSM 3645</name>
    <dbReference type="NCBI Taxonomy" id="314230"/>
    <lineage>
        <taxon>Bacteria</taxon>
        <taxon>Pseudomonadati</taxon>
        <taxon>Planctomycetota</taxon>
        <taxon>Planctomycetia</taxon>
        <taxon>Pirellulales</taxon>
        <taxon>Pirellulaceae</taxon>
        <taxon>Blastopirellula</taxon>
    </lineage>
</organism>
<evidence type="ECO:0000313" key="1">
    <source>
        <dbReference type="EMBL" id="EAQ79611.1"/>
    </source>
</evidence>
<dbReference type="HOGENOM" id="CLU_3422751_0_0_0"/>
<dbReference type="EMBL" id="AANZ01000014">
    <property type="protein sequence ID" value="EAQ79611.1"/>
    <property type="molecule type" value="Genomic_DNA"/>
</dbReference>
<proteinExistence type="predicted"/>